<dbReference type="GO" id="GO:0090158">
    <property type="term" value="P:endoplasmic reticulum membrane organization"/>
    <property type="evidence" value="ECO:0007669"/>
    <property type="project" value="TreeGrafter"/>
</dbReference>
<evidence type="ECO:0000256" key="8">
    <source>
        <dbReference type="SAM" id="Phobius"/>
    </source>
</evidence>
<feature type="region of interest" description="Disordered" evidence="7">
    <location>
        <begin position="122"/>
        <end position="157"/>
    </location>
</feature>
<dbReference type="PANTHER" id="PTHR10809">
    <property type="entry name" value="VESICLE-ASSOCIATED MEMBRANE PROTEIN-ASSOCIATED PROTEIN"/>
    <property type="match status" value="1"/>
</dbReference>
<evidence type="ECO:0000259" key="9">
    <source>
        <dbReference type="PROSITE" id="PS50202"/>
    </source>
</evidence>
<dbReference type="InterPro" id="IPR013783">
    <property type="entry name" value="Ig-like_fold"/>
</dbReference>
<feature type="compositionally biased region" description="Basic residues" evidence="7">
    <location>
        <begin position="133"/>
        <end position="143"/>
    </location>
</feature>
<gene>
    <name evidence="10" type="ORF">ALC62_12725</name>
</gene>
<dbReference type="Proteomes" id="UP000078542">
    <property type="component" value="Unassembled WGS sequence"/>
</dbReference>
<dbReference type="GO" id="GO:0005789">
    <property type="term" value="C:endoplasmic reticulum membrane"/>
    <property type="evidence" value="ECO:0007669"/>
    <property type="project" value="InterPro"/>
</dbReference>
<feature type="region of interest" description="Disordered" evidence="7">
    <location>
        <begin position="332"/>
        <end position="354"/>
    </location>
</feature>
<dbReference type="GO" id="GO:0061817">
    <property type="term" value="P:endoplasmic reticulum-plasma membrane tethering"/>
    <property type="evidence" value="ECO:0007669"/>
    <property type="project" value="TreeGrafter"/>
</dbReference>
<dbReference type="InterPro" id="IPR016763">
    <property type="entry name" value="VAP"/>
</dbReference>
<organism evidence="10 11">
    <name type="scientific">Cyphomyrmex costatus</name>
    <dbReference type="NCBI Taxonomy" id="456900"/>
    <lineage>
        <taxon>Eukaryota</taxon>
        <taxon>Metazoa</taxon>
        <taxon>Ecdysozoa</taxon>
        <taxon>Arthropoda</taxon>
        <taxon>Hexapoda</taxon>
        <taxon>Insecta</taxon>
        <taxon>Pterygota</taxon>
        <taxon>Neoptera</taxon>
        <taxon>Endopterygota</taxon>
        <taxon>Hymenoptera</taxon>
        <taxon>Apocrita</taxon>
        <taxon>Aculeata</taxon>
        <taxon>Formicoidea</taxon>
        <taxon>Formicidae</taxon>
        <taxon>Myrmicinae</taxon>
        <taxon>Cyphomyrmex</taxon>
    </lineage>
</organism>
<dbReference type="PANTHER" id="PTHR10809:SF6">
    <property type="entry name" value="AT11025P-RELATED"/>
    <property type="match status" value="1"/>
</dbReference>
<evidence type="ECO:0000313" key="11">
    <source>
        <dbReference type="Proteomes" id="UP000078542"/>
    </source>
</evidence>
<dbReference type="EMBL" id="KQ978169">
    <property type="protein sequence ID" value="KYM96598.1"/>
    <property type="molecule type" value="Genomic_DNA"/>
</dbReference>
<comment type="subcellular location">
    <subcellularLocation>
        <location evidence="1">Membrane</location>
        <topology evidence="1">Single-pass type IV membrane protein</topology>
    </subcellularLocation>
</comment>
<reference evidence="10 11" key="1">
    <citation type="submission" date="2016-03" db="EMBL/GenBank/DDBJ databases">
        <title>Cyphomyrmex costatus WGS genome.</title>
        <authorList>
            <person name="Nygaard S."/>
            <person name="Hu H."/>
            <person name="Boomsma J."/>
            <person name="Zhang G."/>
        </authorList>
    </citation>
    <scope>NUCLEOTIDE SEQUENCE [LARGE SCALE GENOMIC DNA]</scope>
    <source>
        <strain evidence="10">MS0001</strain>
        <tissue evidence="10">Whole body</tissue>
    </source>
</reference>
<keyword evidence="5 8" id="KW-0472">Membrane</keyword>
<keyword evidence="3 8" id="KW-0812">Transmembrane</keyword>
<dbReference type="GO" id="GO:0005886">
    <property type="term" value="C:plasma membrane"/>
    <property type="evidence" value="ECO:0007669"/>
    <property type="project" value="TreeGrafter"/>
</dbReference>
<feature type="coiled-coil region" evidence="6">
    <location>
        <begin position="359"/>
        <end position="393"/>
    </location>
</feature>
<dbReference type="GO" id="GO:0033149">
    <property type="term" value="F:FFAT motif binding"/>
    <property type="evidence" value="ECO:0007669"/>
    <property type="project" value="TreeGrafter"/>
</dbReference>
<feature type="domain" description="MSP" evidence="9">
    <location>
        <begin position="194"/>
        <end position="314"/>
    </location>
</feature>
<keyword evidence="6" id="KW-0175">Coiled coil</keyword>
<proteinExistence type="inferred from homology"/>
<feature type="region of interest" description="Disordered" evidence="7">
    <location>
        <begin position="31"/>
        <end position="53"/>
    </location>
</feature>
<feature type="compositionally biased region" description="Acidic residues" evidence="7">
    <location>
        <begin position="147"/>
        <end position="157"/>
    </location>
</feature>
<evidence type="ECO:0000256" key="6">
    <source>
        <dbReference type="SAM" id="Coils"/>
    </source>
</evidence>
<protein>
    <submittedName>
        <fullName evidence="10">Vesicle-associated membrane protein-associated protein A</fullName>
    </submittedName>
</protein>
<dbReference type="STRING" id="456900.A0A151IAX8"/>
<sequence>MFRVQTNNEHSVFLENLVIGSSDPLIRVWPPSPRASAATGTVRPRGEKNRTDRFTGRDVTRPLQLAYTVWAHAHRWPAANRNQSNGISVKIRHGKRDSSDVVHGRRGGIATSLEHQATCQYAGPNASSTTRWRFSRRRRRRRSGGGGEEEDEETEVVAAEEEEVVEDSNKAVTREVRLSPPVRMSSRSDKPEQVLIIEPQNELRFRGPFTGGPVTSYIKLINPTNKKVYFKIKTTAPKRYCVRPNSGALKPKDVTEIAVCLQPYDFDPSEKNKHKFMVQTVVAPDDDDDEYPIDVWKDINPDQLMDSKLKCVFENPVISTTSSTVKMTATSTTTKADSNATNGKNKTVGDSVKSSPKVLGEAEEKLIKAAQEVNQLRVEESTLRQENLQLRANLMKWRNVALGNDGNLAAARGLTSQSNSQLSPTSTSILIAVAMVIVGYLLGKLI</sequence>
<feature type="compositionally biased region" description="Low complexity" evidence="7">
    <location>
        <begin position="332"/>
        <end position="341"/>
    </location>
</feature>
<dbReference type="InterPro" id="IPR008962">
    <property type="entry name" value="PapD-like_sf"/>
</dbReference>
<keyword evidence="11" id="KW-1185">Reference proteome</keyword>
<feature type="compositionally biased region" description="Basic and acidic residues" evidence="7">
    <location>
        <begin position="44"/>
        <end position="53"/>
    </location>
</feature>
<dbReference type="SUPFAM" id="SSF49354">
    <property type="entry name" value="PapD-like"/>
    <property type="match status" value="1"/>
</dbReference>
<evidence type="ECO:0000256" key="1">
    <source>
        <dbReference type="ARBA" id="ARBA00004211"/>
    </source>
</evidence>
<evidence type="ECO:0000256" key="2">
    <source>
        <dbReference type="ARBA" id="ARBA00008932"/>
    </source>
</evidence>
<evidence type="ECO:0000313" key="10">
    <source>
        <dbReference type="EMBL" id="KYM96598.1"/>
    </source>
</evidence>
<accession>A0A151IAX8</accession>
<dbReference type="PROSITE" id="PS50202">
    <property type="entry name" value="MSP"/>
    <property type="match status" value="1"/>
</dbReference>
<evidence type="ECO:0000256" key="5">
    <source>
        <dbReference type="ARBA" id="ARBA00023136"/>
    </source>
</evidence>
<name>A0A151IAX8_9HYME</name>
<evidence type="ECO:0000256" key="3">
    <source>
        <dbReference type="ARBA" id="ARBA00022692"/>
    </source>
</evidence>
<comment type="similarity">
    <text evidence="2">Belongs to the VAMP-associated protein (VAP) (TC 9.B.17) family.</text>
</comment>
<evidence type="ECO:0000256" key="7">
    <source>
        <dbReference type="SAM" id="MobiDB-lite"/>
    </source>
</evidence>
<dbReference type="Gene3D" id="2.60.40.10">
    <property type="entry name" value="Immunoglobulins"/>
    <property type="match status" value="1"/>
</dbReference>
<evidence type="ECO:0000256" key="4">
    <source>
        <dbReference type="ARBA" id="ARBA00022989"/>
    </source>
</evidence>
<dbReference type="Pfam" id="PF00635">
    <property type="entry name" value="Motile_Sperm"/>
    <property type="match status" value="1"/>
</dbReference>
<feature type="transmembrane region" description="Helical" evidence="8">
    <location>
        <begin position="422"/>
        <end position="442"/>
    </location>
</feature>
<dbReference type="AlphaFoldDB" id="A0A151IAX8"/>
<keyword evidence="4 8" id="KW-1133">Transmembrane helix</keyword>
<dbReference type="InterPro" id="IPR000535">
    <property type="entry name" value="MSP_dom"/>
</dbReference>